<sequence>MKIRDGERETRSLNTRVISLGQNHWKIDATKARGAAAAGSDHSSLALREERRRRTRPGDRAGDLTGPAALYPNLVQPSPAASEPRTAVTGGVRTSFIRTRLPSLFSLET</sequence>
<dbReference type="Proteomes" id="UP001497522">
    <property type="component" value="Chromosome 11"/>
</dbReference>
<organism evidence="2 3">
    <name type="scientific">Sphagnum jensenii</name>
    <dbReference type="NCBI Taxonomy" id="128206"/>
    <lineage>
        <taxon>Eukaryota</taxon>
        <taxon>Viridiplantae</taxon>
        <taxon>Streptophyta</taxon>
        <taxon>Embryophyta</taxon>
        <taxon>Bryophyta</taxon>
        <taxon>Sphagnophytina</taxon>
        <taxon>Sphagnopsida</taxon>
        <taxon>Sphagnales</taxon>
        <taxon>Sphagnaceae</taxon>
        <taxon>Sphagnum</taxon>
    </lineage>
</organism>
<keyword evidence="3" id="KW-1185">Reference proteome</keyword>
<feature type="compositionally biased region" description="Basic and acidic residues" evidence="1">
    <location>
        <begin position="47"/>
        <end position="62"/>
    </location>
</feature>
<gene>
    <name evidence="2" type="ORF">CSSPJE1EN2_LOCUS3152</name>
</gene>
<accession>A0ABP1ACD1</accession>
<name>A0ABP1ACD1_9BRYO</name>
<protein>
    <submittedName>
        <fullName evidence="2">Uncharacterized protein</fullName>
    </submittedName>
</protein>
<feature type="region of interest" description="Disordered" evidence="1">
    <location>
        <begin position="31"/>
        <end position="87"/>
    </location>
</feature>
<evidence type="ECO:0000256" key="1">
    <source>
        <dbReference type="SAM" id="MobiDB-lite"/>
    </source>
</evidence>
<dbReference type="EMBL" id="OZ023712">
    <property type="protein sequence ID" value="CAK9860157.1"/>
    <property type="molecule type" value="Genomic_DNA"/>
</dbReference>
<reference evidence="2" key="1">
    <citation type="submission" date="2024-03" db="EMBL/GenBank/DDBJ databases">
        <authorList>
            <consortium name="ELIXIR-Norway"/>
            <consortium name="Elixir Norway"/>
        </authorList>
    </citation>
    <scope>NUCLEOTIDE SEQUENCE</scope>
</reference>
<feature type="compositionally biased region" description="Low complexity" evidence="1">
    <location>
        <begin position="32"/>
        <end position="46"/>
    </location>
</feature>
<evidence type="ECO:0000313" key="2">
    <source>
        <dbReference type="EMBL" id="CAK9860157.1"/>
    </source>
</evidence>
<proteinExistence type="predicted"/>
<evidence type="ECO:0000313" key="3">
    <source>
        <dbReference type="Proteomes" id="UP001497522"/>
    </source>
</evidence>